<feature type="compositionally biased region" description="Basic residues" evidence="1">
    <location>
        <begin position="117"/>
        <end position="134"/>
    </location>
</feature>
<name>A0AAD8HS49_9APIA</name>
<reference evidence="2" key="1">
    <citation type="submission" date="2023-02" db="EMBL/GenBank/DDBJ databases">
        <title>Genome of toxic invasive species Heracleum sosnowskyi carries increased number of genes despite the absence of recent whole-genome duplications.</title>
        <authorList>
            <person name="Schelkunov M."/>
            <person name="Shtratnikova V."/>
            <person name="Makarenko M."/>
            <person name="Klepikova A."/>
            <person name="Omelchenko D."/>
            <person name="Novikova G."/>
            <person name="Obukhova E."/>
            <person name="Bogdanov V."/>
            <person name="Penin A."/>
            <person name="Logacheva M."/>
        </authorList>
    </citation>
    <scope>NUCLEOTIDE SEQUENCE</scope>
    <source>
        <strain evidence="2">Hsosn_3</strain>
        <tissue evidence="2">Leaf</tissue>
    </source>
</reference>
<dbReference type="AlphaFoldDB" id="A0AAD8HS49"/>
<feature type="region of interest" description="Disordered" evidence="1">
    <location>
        <begin position="114"/>
        <end position="134"/>
    </location>
</feature>
<keyword evidence="4" id="KW-1185">Reference proteome</keyword>
<comment type="caution">
    <text evidence="2">The sequence shown here is derived from an EMBL/GenBank/DDBJ whole genome shotgun (WGS) entry which is preliminary data.</text>
</comment>
<evidence type="ECO:0000313" key="3">
    <source>
        <dbReference type="EMBL" id="KAK1372339.1"/>
    </source>
</evidence>
<gene>
    <name evidence="2" type="ORF">POM88_028528</name>
    <name evidence="3" type="ORF">POM88_028532</name>
</gene>
<dbReference type="EMBL" id="JAUIZM010000007">
    <property type="protein sequence ID" value="KAK1372335.1"/>
    <property type="molecule type" value="Genomic_DNA"/>
</dbReference>
<protein>
    <submittedName>
        <fullName evidence="2">Uncharacterized protein</fullName>
    </submittedName>
</protein>
<dbReference type="EMBL" id="JAUIZM010000007">
    <property type="protein sequence ID" value="KAK1372339.1"/>
    <property type="molecule type" value="Genomic_DNA"/>
</dbReference>
<evidence type="ECO:0000313" key="2">
    <source>
        <dbReference type="EMBL" id="KAK1372335.1"/>
    </source>
</evidence>
<accession>A0AAD8HS49</accession>
<evidence type="ECO:0000256" key="1">
    <source>
        <dbReference type="SAM" id="MobiDB-lite"/>
    </source>
</evidence>
<sequence>MFWKTAKSSTMEEFNVNMEEIKAISPIAHEYLLKTKPRYWSMAFFCTLTTCDMVTNNLSVCFNSWIVEASMNKNPEDAVDMCYSKSVYMEAYSHLLRPMNGSLYWPHTELPDILPPKTRRMPGRPKKSKKKGAR</sequence>
<reference evidence="2" key="2">
    <citation type="submission" date="2023-05" db="EMBL/GenBank/DDBJ databases">
        <authorList>
            <person name="Schelkunov M.I."/>
        </authorList>
    </citation>
    <scope>NUCLEOTIDE SEQUENCE</scope>
    <source>
        <strain evidence="2">Hsosn_3</strain>
        <tissue evidence="2">Leaf</tissue>
    </source>
</reference>
<evidence type="ECO:0000313" key="4">
    <source>
        <dbReference type="Proteomes" id="UP001237642"/>
    </source>
</evidence>
<organism evidence="2 4">
    <name type="scientific">Heracleum sosnowskyi</name>
    <dbReference type="NCBI Taxonomy" id="360622"/>
    <lineage>
        <taxon>Eukaryota</taxon>
        <taxon>Viridiplantae</taxon>
        <taxon>Streptophyta</taxon>
        <taxon>Embryophyta</taxon>
        <taxon>Tracheophyta</taxon>
        <taxon>Spermatophyta</taxon>
        <taxon>Magnoliopsida</taxon>
        <taxon>eudicotyledons</taxon>
        <taxon>Gunneridae</taxon>
        <taxon>Pentapetalae</taxon>
        <taxon>asterids</taxon>
        <taxon>campanulids</taxon>
        <taxon>Apiales</taxon>
        <taxon>Apiaceae</taxon>
        <taxon>Apioideae</taxon>
        <taxon>apioid superclade</taxon>
        <taxon>Tordylieae</taxon>
        <taxon>Tordyliinae</taxon>
        <taxon>Heracleum</taxon>
    </lineage>
</organism>
<dbReference type="Proteomes" id="UP001237642">
    <property type="component" value="Unassembled WGS sequence"/>
</dbReference>
<proteinExistence type="predicted"/>